<reference evidence="1" key="1">
    <citation type="journal article" date="2021" name="Environ. Microbiol.">
        <title>Genomic characterization of three novel Desulfobacterota classes expand the metabolic and phylogenetic diversity of the phylum.</title>
        <authorList>
            <person name="Murphy C.L."/>
            <person name="Biggerstaff J."/>
            <person name="Eichhorn A."/>
            <person name="Ewing E."/>
            <person name="Shahan R."/>
            <person name="Soriano D."/>
            <person name="Stewart S."/>
            <person name="VanMol K."/>
            <person name="Walker R."/>
            <person name="Walters P."/>
            <person name="Elshahed M.S."/>
            <person name="Youssef N.H."/>
        </authorList>
    </citation>
    <scope>NUCLEOTIDE SEQUENCE</scope>
    <source>
        <strain evidence="1">Zod_Metabat.24</strain>
    </source>
</reference>
<proteinExistence type="predicted"/>
<dbReference type="PANTHER" id="PTHR42892">
    <property type="entry name" value="GLUCOSAMINE-6-PHOSPHATE DEAMINASE-LIKE PROTEIN BT_0258-RELATED"/>
    <property type="match status" value="1"/>
</dbReference>
<dbReference type="Gene3D" id="3.40.50.1360">
    <property type="match status" value="1"/>
</dbReference>
<dbReference type="GO" id="GO:0004342">
    <property type="term" value="F:glucosamine-6-phosphate deaminase activity"/>
    <property type="evidence" value="ECO:0007669"/>
    <property type="project" value="InterPro"/>
</dbReference>
<dbReference type="PROSITE" id="PS01161">
    <property type="entry name" value="GLC_GALNAC_ISOMERASE"/>
    <property type="match status" value="1"/>
</dbReference>
<dbReference type="AlphaFoldDB" id="A0A9D8KHJ6"/>
<dbReference type="GO" id="GO:0006044">
    <property type="term" value="P:N-acetylglucosamine metabolic process"/>
    <property type="evidence" value="ECO:0007669"/>
    <property type="project" value="InterPro"/>
</dbReference>
<name>A0A9D8KHJ6_9DELT</name>
<dbReference type="GO" id="GO:0016853">
    <property type="term" value="F:isomerase activity"/>
    <property type="evidence" value="ECO:0007669"/>
    <property type="project" value="UniProtKB-KW"/>
</dbReference>
<dbReference type="InterPro" id="IPR018321">
    <property type="entry name" value="Glucosamine6P_isomerase_CS"/>
</dbReference>
<dbReference type="PANTHER" id="PTHR42892:SF1">
    <property type="entry name" value="GLUCOSAMINE-6-PHOSPHATE ISOMERASE"/>
    <property type="match status" value="1"/>
</dbReference>
<evidence type="ECO:0000313" key="1">
    <source>
        <dbReference type="EMBL" id="MBN1574627.1"/>
    </source>
</evidence>
<dbReference type="Proteomes" id="UP000809273">
    <property type="component" value="Unassembled WGS sequence"/>
</dbReference>
<gene>
    <name evidence="1" type="ORF">JW984_15625</name>
</gene>
<organism evidence="1 2">
    <name type="scientific">Candidatus Zymogenus saltonus</name>
    <dbReference type="NCBI Taxonomy" id="2844893"/>
    <lineage>
        <taxon>Bacteria</taxon>
        <taxon>Deltaproteobacteria</taxon>
        <taxon>Candidatus Zymogenia</taxon>
        <taxon>Candidatus Zymogeniales</taxon>
        <taxon>Candidatus Zymogenaceae</taxon>
        <taxon>Candidatus Zymogenus</taxon>
    </lineage>
</organism>
<dbReference type="SUPFAM" id="SSF100950">
    <property type="entry name" value="NagB/RpiA/CoA transferase-like"/>
    <property type="match status" value="1"/>
</dbReference>
<dbReference type="InterPro" id="IPR037171">
    <property type="entry name" value="NagB/RpiA_transferase-like"/>
</dbReference>
<keyword evidence="1" id="KW-0413">Isomerase</keyword>
<dbReference type="EMBL" id="JAFGIX010000085">
    <property type="protein sequence ID" value="MBN1574627.1"/>
    <property type="molecule type" value="Genomic_DNA"/>
</dbReference>
<dbReference type="InterPro" id="IPR052960">
    <property type="entry name" value="GlcN6P_deaminase-like"/>
</dbReference>
<reference evidence="1" key="2">
    <citation type="submission" date="2021-01" db="EMBL/GenBank/DDBJ databases">
        <authorList>
            <person name="Hahn C.R."/>
            <person name="Youssef N.H."/>
            <person name="Elshahed M."/>
        </authorList>
    </citation>
    <scope>NUCLEOTIDE SEQUENCE</scope>
    <source>
        <strain evidence="1">Zod_Metabat.24</strain>
    </source>
</reference>
<sequence length="283" mass="31448">METEKLMSIPAAELARGINIGGDIPVTIVKYDEALSQNFARTMADEIEKNNNTDKKTSFILPVGPKGQYEPFVNIAIDEGIDLSRSSFFFMDEYLTDDDRYISTNHPLSFRAFVEETLTKRLTGRAGFDPKSVHFPNPADVGAYGNLIEDSGGIEVSFAGVGINGHLAFNEPPDMPVDIEEFLNLPTRVLSLSRETRTINSVTAGGGAIDYIPKRAVTVGMREIFSAKKIRIYMNRDWQKYGVRRALYGEISPIFPASLVRRHVDVAFVITEEVALPPAPEIR</sequence>
<accession>A0A9D8KHJ6</accession>
<protein>
    <submittedName>
        <fullName evidence="1">Glucosamine-6-phosphate isomerase</fullName>
    </submittedName>
</protein>
<evidence type="ECO:0000313" key="2">
    <source>
        <dbReference type="Proteomes" id="UP000809273"/>
    </source>
</evidence>
<comment type="caution">
    <text evidence="1">The sequence shown here is derived from an EMBL/GenBank/DDBJ whole genome shotgun (WGS) entry which is preliminary data.</text>
</comment>